<gene>
    <name evidence="2" type="ORF">JN11_00849</name>
</gene>
<evidence type="ECO:0000313" key="2">
    <source>
        <dbReference type="EMBL" id="TWJ03311.1"/>
    </source>
</evidence>
<dbReference type="GO" id="GO:0016491">
    <property type="term" value="F:oxidoreductase activity"/>
    <property type="evidence" value="ECO:0007669"/>
    <property type="project" value="InterPro"/>
</dbReference>
<comment type="caution">
    <text evidence="2">The sequence shown here is derived from an EMBL/GenBank/DDBJ whole genome shotgun (WGS) entry which is preliminary data.</text>
</comment>
<dbReference type="PROSITE" id="PS51352">
    <property type="entry name" value="THIOREDOXIN_2"/>
    <property type="match status" value="1"/>
</dbReference>
<dbReference type="Pfam" id="PF00578">
    <property type="entry name" value="AhpC-TSA"/>
    <property type="match status" value="1"/>
</dbReference>
<dbReference type="InterPro" id="IPR036249">
    <property type="entry name" value="Thioredoxin-like_sf"/>
</dbReference>
<dbReference type="Proteomes" id="UP000317010">
    <property type="component" value="Unassembled WGS sequence"/>
</dbReference>
<reference evidence="2 3" key="1">
    <citation type="submission" date="2019-07" db="EMBL/GenBank/DDBJ databases">
        <title>Genomic Encyclopedia of Archaeal and Bacterial Type Strains, Phase II (KMG-II): from individual species to whole genera.</title>
        <authorList>
            <person name="Goeker M."/>
        </authorList>
    </citation>
    <scope>NUCLEOTIDE SEQUENCE [LARGE SCALE GENOMIC DNA]</scope>
    <source>
        <strain evidence="2 3">ATCC BAA-1854</strain>
    </source>
</reference>
<dbReference type="SUPFAM" id="SSF52833">
    <property type="entry name" value="Thioredoxin-like"/>
    <property type="match status" value="1"/>
</dbReference>
<feature type="domain" description="Thioredoxin" evidence="1">
    <location>
        <begin position="6"/>
        <end position="170"/>
    </location>
</feature>
<dbReference type="InterPro" id="IPR000866">
    <property type="entry name" value="AhpC/TSA"/>
</dbReference>
<dbReference type="PANTHER" id="PTHR42852:SF13">
    <property type="entry name" value="PROTEIN DIPZ"/>
    <property type="match status" value="1"/>
</dbReference>
<accession>A0A562UDR5</accession>
<dbReference type="EMBL" id="VLLI01000002">
    <property type="protein sequence ID" value="TWJ03311.1"/>
    <property type="molecule type" value="Genomic_DNA"/>
</dbReference>
<proteinExistence type="predicted"/>
<dbReference type="Gene3D" id="3.40.30.10">
    <property type="entry name" value="Glutaredoxin"/>
    <property type="match status" value="1"/>
</dbReference>
<dbReference type="AlphaFoldDB" id="A0A562UDR5"/>
<dbReference type="InterPro" id="IPR050553">
    <property type="entry name" value="Thioredoxin_ResA/DsbE_sf"/>
</dbReference>
<dbReference type="GO" id="GO:0016209">
    <property type="term" value="F:antioxidant activity"/>
    <property type="evidence" value="ECO:0007669"/>
    <property type="project" value="InterPro"/>
</dbReference>
<evidence type="ECO:0000313" key="3">
    <source>
        <dbReference type="Proteomes" id="UP000317010"/>
    </source>
</evidence>
<organism evidence="2 3">
    <name type="scientific">Mucilaginibacter frigoritolerans</name>
    <dbReference type="NCBI Taxonomy" id="652788"/>
    <lineage>
        <taxon>Bacteria</taxon>
        <taxon>Pseudomonadati</taxon>
        <taxon>Bacteroidota</taxon>
        <taxon>Sphingobacteriia</taxon>
        <taxon>Sphingobacteriales</taxon>
        <taxon>Sphingobacteriaceae</taxon>
        <taxon>Mucilaginibacter</taxon>
    </lineage>
</organism>
<dbReference type="RefSeq" id="WP_170227686.1">
    <property type="nucleotide sequence ID" value="NZ_VLLI01000002.1"/>
</dbReference>
<dbReference type="InterPro" id="IPR013766">
    <property type="entry name" value="Thioredoxin_domain"/>
</dbReference>
<dbReference type="PANTHER" id="PTHR42852">
    <property type="entry name" value="THIOL:DISULFIDE INTERCHANGE PROTEIN DSBE"/>
    <property type="match status" value="1"/>
</dbReference>
<protein>
    <submittedName>
        <fullName evidence="2">Cytochrome oxidase Cu insertion factor (SCO1/SenC/PrrC family)</fullName>
    </submittedName>
</protein>
<name>A0A562UDR5_9SPHI</name>
<sequence>MKIGNRTNDTLMLDYTFKDTSDRAVRLSDFRGKYVLVDLWYSGCGFCIYANKALRIVHEKMKNENIIFLSISVDVNKDKWIASITNNAIPSKSNPWAGKYWPAPGTICLYTGGSGFNNDFLKKYNPGNSYPKLLFIDPSGKLISDHLPRPDYSGNDQPEKLIEFIKGYLKNGK</sequence>
<keyword evidence="3" id="KW-1185">Reference proteome</keyword>
<evidence type="ECO:0000259" key="1">
    <source>
        <dbReference type="PROSITE" id="PS51352"/>
    </source>
</evidence>
<dbReference type="CDD" id="cd02966">
    <property type="entry name" value="TlpA_like_family"/>
    <property type="match status" value="1"/>
</dbReference>